<keyword evidence="2" id="KW-1185">Reference proteome</keyword>
<dbReference type="EMBL" id="JAHXZJ010000002">
    <property type="protein sequence ID" value="KAH0564141.1"/>
    <property type="molecule type" value="Genomic_DNA"/>
</dbReference>
<gene>
    <name evidence="1" type="ORF">KQX54_009682</name>
</gene>
<reference evidence="1 2" key="1">
    <citation type="journal article" date="2021" name="J. Hered.">
        <title>A chromosome-level genome assembly of the parasitoid wasp, Cotesia glomerata (Hymenoptera: Braconidae).</title>
        <authorList>
            <person name="Pinto B.J."/>
            <person name="Weis J.J."/>
            <person name="Gamble T."/>
            <person name="Ode P.J."/>
            <person name="Paul R."/>
            <person name="Zaspel J.M."/>
        </authorList>
    </citation>
    <scope>NUCLEOTIDE SEQUENCE [LARGE SCALE GENOMIC DNA]</scope>
    <source>
        <strain evidence="1">CgM1</strain>
    </source>
</reference>
<evidence type="ECO:0000313" key="1">
    <source>
        <dbReference type="EMBL" id="KAH0564141.1"/>
    </source>
</evidence>
<accession>A0AAV7J2W1</accession>
<evidence type="ECO:0000313" key="2">
    <source>
        <dbReference type="Proteomes" id="UP000826195"/>
    </source>
</evidence>
<proteinExistence type="predicted"/>
<comment type="caution">
    <text evidence="1">The sequence shown here is derived from an EMBL/GenBank/DDBJ whole genome shotgun (WGS) entry which is preliminary data.</text>
</comment>
<sequence length="87" mass="9890">MESDDFPELKTPLHGKIQELGQQERKDVIFSLVSSQLHKSFIEAVHSVRPVESVTGAWLVYAIANLHTKILKTLVYRPYPSPTNLVF</sequence>
<dbReference type="Proteomes" id="UP000826195">
    <property type="component" value="Unassembled WGS sequence"/>
</dbReference>
<name>A0AAV7J2W1_COTGL</name>
<organism evidence="1 2">
    <name type="scientific">Cotesia glomerata</name>
    <name type="common">Lepidopteran parasitic wasp</name>
    <name type="synonym">Apanteles glomeratus</name>
    <dbReference type="NCBI Taxonomy" id="32391"/>
    <lineage>
        <taxon>Eukaryota</taxon>
        <taxon>Metazoa</taxon>
        <taxon>Ecdysozoa</taxon>
        <taxon>Arthropoda</taxon>
        <taxon>Hexapoda</taxon>
        <taxon>Insecta</taxon>
        <taxon>Pterygota</taxon>
        <taxon>Neoptera</taxon>
        <taxon>Endopterygota</taxon>
        <taxon>Hymenoptera</taxon>
        <taxon>Apocrita</taxon>
        <taxon>Ichneumonoidea</taxon>
        <taxon>Braconidae</taxon>
        <taxon>Microgastrinae</taxon>
        <taxon>Cotesia</taxon>
    </lineage>
</organism>
<dbReference type="AlphaFoldDB" id="A0AAV7J2W1"/>
<protein>
    <submittedName>
        <fullName evidence="1">Uncharacterized protein</fullName>
    </submittedName>
</protein>